<reference evidence="10 11" key="2">
    <citation type="submission" date="2024-11" db="EMBL/GenBank/DDBJ databases">
        <title>Using genomics to understand microbial adaptation to soil warming.</title>
        <authorList>
            <person name="Deangelis K.M. PhD."/>
        </authorList>
    </citation>
    <scope>NUCLEOTIDE SEQUENCE [LARGE SCALE GENOMIC DNA]</scope>
    <source>
        <strain evidence="10 11">GAS97</strain>
    </source>
</reference>
<protein>
    <submittedName>
        <fullName evidence="10">YNFM family putative membrane transporter</fullName>
    </submittedName>
</protein>
<feature type="domain" description="Major facilitator superfamily (MFS) profile" evidence="9">
    <location>
        <begin position="70"/>
        <end position="453"/>
    </location>
</feature>
<dbReference type="CDD" id="cd17324">
    <property type="entry name" value="MFS_NepI_like"/>
    <property type="match status" value="1"/>
</dbReference>
<proteinExistence type="inferred from homology"/>
<dbReference type="PROSITE" id="PS00216">
    <property type="entry name" value="SUGAR_TRANSPORT_1"/>
    <property type="match status" value="1"/>
</dbReference>
<feature type="transmembrane region" description="Helical" evidence="8">
    <location>
        <begin position="194"/>
        <end position="212"/>
    </location>
</feature>
<sequence>MDFVSNGDKTILDAVPLLADYSQESLVFIRGIRIMSEHSSETSSAAVRFVESAELATEVLIGKIEHGTPAFIRTNSALFSAGFATFALLYCVQPLMPVFSQNFKVSAAGASLSLSLTTGLLAVSMLVAGVLSEAWGRKPIMVASLFLSAMFAIISAVLPKWTEFLVTRAAMGIALSGLPAVAMAYVGEEMHPRSLGLAMGLYVGGTALGGMAGRLLTGVVTDLLGWRAAVMTMGILGLLCVGILWRCLPASRHFVAQPLRFATLSRAYATHVRDGVLPLLFVEGFLLMGGFVTVYNYVGYRLVAPPFSLSQTAMGFIFSVYLFGVASSASAGSLSEWLGRRNMLPATLLVMLVGTVLTTADSLWIVVAGIAVLTVGFFGTHSVASAWVGACAQSDKAQASSLYLFAYYLGSSVVGSLGGVFWNRGGWNGVVGMTGALFIVAIVTALWLRIQQAR</sequence>
<dbReference type="PANTHER" id="PTHR43271:SF1">
    <property type="entry name" value="INNER MEMBRANE TRANSPORT PROTEIN YNFM"/>
    <property type="match status" value="1"/>
</dbReference>
<dbReference type="PANTHER" id="PTHR43271">
    <property type="entry name" value="BLL2771 PROTEIN"/>
    <property type="match status" value="1"/>
</dbReference>
<feature type="transmembrane region" description="Helical" evidence="8">
    <location>
        <begin position="164"/>
        <end position="187"/>
    </location>
</feature>
<feature type="transmembrane region" description="Helical" evidence="8">
    <location>
        <begin position="77"/>
        <end position="96"/>
    </location>
</feature>
<dbReference type="SUPFAM" id="SSF103473">
    <property type="entry name" value="MFS general substrate transporter"/>
    <property type="match status" value="1"/>
</dbReference>
<dbReference type="InterPro" id="IPR011701">
    <property type="entry name" value="MFS"/>
</dbReference>
<evidence type="ECO:0000256" key="8">
    <source>
        <dbReference type="SAM" id="Phobius"/>
    </source>
</evidence>
<evidence type="ECO:0000259" key="9">
    <source>
        <dbReference type="PROSITE" id="PS50850"/>
    </source>
</evidence>
<dbReference type="EMBL" id="JBIYDN010000011">
    <property type="protein sequence ID" value="MFK4443833.1"/>
    <property type="molecule type" value="Genomic_DNA"/>
</dbReference>
<keyword evidence="3" id="KW-0813">Transport</keyword>
<feature type="transmembrane region" description="Helical" evidence="8">
    <location>
        <begin position="108"/>
        <end position="128"/>
    </location>
</feature>
<reference evidence="10 11" key="1">
    <citation type="submission" date="2024-10" db="EMBL/GenBank/DDBJ databases">
        <authorList>
            <person name="Deangelis K."/>
            <person name="Huntemann M."/>
            <person name="Clum A."/>
            <person name="Wang J."/>
            <person name="Palaniappan K."/>
            <person name="Ritter S."/>
            <person name="Chen I.-M."/>
            <person name="Stamatis D."/>
            <person name="Reddy T."/>
            <person name="O'Malley R."/>
            <person name="Daum C."/>
            <person name="Ng V."/>
            <person name="Ivanova N."/>
            <person name="Kyrpides N."/>
            <person name="Woyke T."/>
        </authorList>
    </citation>
    <scope>NUCLEOTIDE SEQUENCE [LARGE SCALE GENOMIC DNA]</scope>
    <source>
        <strain evidence="10 11">GAS97</strain>
    </source>
</reference>
<feature type="transmembrane region" description="Helical" evidence="8">
    <location>
        <begin position="140"/>
        <end position="158"/>
    </location>
</feature>
<dbReference type="InterPro" id="IPR020846">
    <property type="entry name" value="MFS_dom"/>
</dbReference>
<name>A0ABW8MJJ4_9BURK</name>
<evidence type="ECO:0000313" key="10">
    <source>
        <dbReference type="EMBL" id="MFK4443833.1"/>
    </source>
</evidence>
<accession>A0ABW8MJJ4</accession>
<evidence type="ECO:0000256" key="6">
    <source>
        <dbReference type="ARBA" id="ARBA00022989"/>
    </source>
</evidence>
<feature type="transmembrane region" description="Helical" evidence="8">
    <location>
        <begin position="402"/>
        <end position="421"/>
    </location>
</feature>
<evidence type="ECO:0000256" key="5">
    <source>
        <dbReference type="ARBA" id="ARBA00022692"/>
    </source>
</evidence>
<dbReference type="RefSeq" id="WP_404608680.1">
    <property type="nucleotide sequence ID" value="NZ_JBIYDN010000011.1"/>
</dbReference>
<feature type="transmembrane region" description="Helical" evidence="8">
    <location>
        <begin position="276"/>
        <end position="298"/>
    </location>
</feature>
<comment type="subcellular location">
    <subcellularLocation>
        <location evidence="1">Cell membrane</location>
        <topology evidence="1">Multi-pass membrane protein</topology>
    </subcellularLocation>
</comment>
<organism evidence="10 11">
    <name type="scientific">Caballeronia udeis</name>
    <dbReference type="NCBI Taxonomy" id="1232866"/>
    <lineage>
        <taxon>Bacteria</taxon>
        <taxon>Pseudomonadati</taxon>
        <taxon>Pseudomonadota</taxon>
        <taxon>Betaproteobacteria</taxon>
        <taxon>Burkholderiales</taxon>
        <taxon>Burkholderiaceae</taxon>
        <taxon>Caballeronia</taxon>
    </lineage>
</organism>
<keyword evidence="6 8" id="KW-1133">Transmembrane helix</keyword>
<keyword evidence="4" id="KW-1003">Cell membrane</keyword>
<dbReference type="PROSITE" id="PS50850">
    <property type="entry name" value="MFS"/>
    <property type="match status" value="1"/>
</dbReference>
<dbReference type="Gene3D" id="1.20.1250.20">
    <property type="entry name" value="MFS general substrate transporter like domains"/>
    <property type="match status" value="1"/>
</dbReference>
<gene>
    <name evidence="10" type="ORF">ABH943_003855</name>
</gene>
<dbReference type="Pfam" id="PF07690">
    <property type="entry name" value="MFS_1"/>
    <property type="match status" value="1"/>
</dbReference>
<feature type="transmembrane region" description="Helical" evidence="8">
    <location>
        <begin position="427"/>
        <end position="448"/>
    </location>
</feature>
<comment type="caution">
    <text evidence="10">The sequence shown here is derived from an EMBL/GenBank/DDBJ whole genome shotgun (WGS) entry which is preliminary data.</text>
</comment>
<evidence type="ECO:0000313" key="11">
    <source>
        <dbReference type="Proteomes" id="UP001620514"/>
    </source>
</evidence>
<keyword evidence="11" id="KW-1185">Reference proteome</keyword>
<evidence type="ECO:0000256" key="3">
    <source>
        <dbReference type="ARBA" id="ARBA00022448"/>
    </source>
</evidence>
<keyword evidence="5 8" id="KW-0812">Transmembrane</keyword>
<evidence type="ECO:0000256" key="2">
    <source>
        <dbReference type="ARBA" id="ARBA00008335"/>
    </source>
</evidence>
<feature type="transmembrane region" description="Helical" evidence="8">
    <location>
        <begin position="224"/>
        <end position="245"/>
    </location>
</feature>
<comment type="similarity">
    <text evidence="2">Belongs to the major facilitator superfamily.</text>
</comment>
<dbReference type="InterPro" id="IPR036259">
    <property type="entry name" value="MFS_trans_sf"/>
</dbReference>
<evidence type="ECO:0000256" key="7">
    <source>
        <dbReference type="ARBA" id="ARBA00023136"/>
    </source>
</evidence>
<feature type="transmembrane region" description="Helical" evidence="8">
    <location>
        <begin position="343"/>
        <end position="360"/>
    </location>
</feature>
<dbReference type="Proteomes" id="UP001620514">
    <property type="component" value="Unassembled WGS sequence"/>
</dbReference>
<dbReference type="InterPro" id="IPR005829">
    <property type="entry name" value="Sugar_transporter_CS"/>
</dbReference>
<feature type="transmembrane region" description="Helical" evidence="8">
    <location>
        <begin position="310"/>
        <end position="331"/>
    </location>
</feature>
<keyword evidence="7 8" id="KW-0472">Membrane</keyword>
<feature type="transmembrane region" description="Helical" evidence="8">
    <location>
        <begin position="366"/>
        <end position="390"/>
    </location>
</feature>
<evidence type="ECO:0000256" key="1">
    <source>
        <dbReference type="ARBA" id="ARBA00004651"/>
    </source>
</evidence>
<evidence type="ECO:0000256" key="4">
    <source>
        <dbReference type="ARBA" id="ARBA00022475"/>
    </source>
</evidence>